<gene>
    <name evidence="4" type="ORF">DW027_01825</name>
    <name evidence="3" type="ORF">LDZ35_10095</name>
</gene>
<evidence type="ECO:0000313" key="4">
    <source>
        <dbReference type="EMBL" id="RHL41250.1"/>
    </source>
</evidence>
<dbReference type="Proteomes" id="UP001197958">
    <property type="component" value="Unassembled WGS sequence"/>
</dbReference>
<evidence type="ECO:0000313" key="3">
    <source>
        <dbReference type="EMBL" id="MCA4523561.1"/>
    </source>
</evidence>
<dbReference type="PANTHER" id="PTHR11927">
    <property type="entry name" value="GALACTOSIDE 2-L-FUCOSYLTRANSFERASE"/>
    <property type="match status" value="1"/>
</dbReference>
<reference evidence="4 5" key="1">
    <citation type="submission" date="2018-08" db="EMBL/GenBank/DDBJ databases">
        <title>A genome reference for cultivated species of the human gut microbiota.</title>
        <authorList>
            <person name="Zou Y."/>
            <person name="Xue W."/>
            <person name="Luo G."/>
        </authorList>
    </citation>
    <scope>NUCLEOTIDE SEQUENCE [LARGE SCALE GENOMIC DNA]</scope>
    <source>
        <strain evidence="4 5">AF38-2</strain>
    </source>
</reference>
<dbReference type="InterPro" id="IPR002516">
    <property type="entry name" value="Glyco_trans_11"/>
</dbReference>
<evidence type="ECO:0000256" key="2">
    <source>
        <dbReference type="ARBA" id="ARBA00022679"/>
    </source>
</evidence>
<protein>
    <submittedName>
        <fullName evidence="4">Alpha-1,2-fucosyltransferase</fullName>
    </submittedName>
</protein>
<dbReference type="GO" id="GO:0008107">
    <property type="term" value="F:galactoside 2-alpha-L-fucosyltransferase activity"/>
    <property type="evidence" value="ECO:0007669"/>
    <property type="project" value="InterPro"/>
</dbReference>
<dbReference type="EMBL" id="QROO01000002">
    <property type="protein sequence ID" value="RHL41250.1"/>
    <property type="molecule type" value="Genomic_DNA"/>
</dbReference>
<dbReference type="Proteomes" id="UP000284495">
    <property type="component" value="Unassembled WGS sequence"/>
</dbReference>
<dbReference type="AlphaFoldDB" id="A0A414G545"/>
<keyword evidence="2 4" id="KW-0808">Transferase</keyword>
<comment type="caution">
    <text evidence="4">The sequence shown here is derived from an EMBL/GenBank/DDBJ whole genome shotgun (WGS) entry which is preliminary data.</text>
</comment>
<keyword evidence="1 4" id="KW-0328">Glycosyltransferase</keyword>
<reference evidence="3" key="2">
    <citation type="submission" date="2023-08" db="EMBL/GenBank/DDBJ databases">
        <title>Mucin Metabolism Genes Underlie the Key Renovations of Bacteroides xylanisolvens Genomes in Captive Great Apes.</title>
        <authorList>
            <person name="Nishida A.H."/>
        </authorList>
    </citation>
    <scope>NUCLEOTIDE SEQUENCE</scope>
    <source>
        <strain evidence="3">P19.10B</strain>
    </source>
</reference>
<dbReference type="CDD" id="cd11301">
    <property type="entry name" value="Fut1_Fut2_like"/>
    <property type="match status" value="1"/>
</dbReference>
<dbReference type="Pfam" id="PF01531">
    <property type="entry name" value="Glyco_transf_11"/>
    <property type="match status" value="1"/>
</dbReference>
<sequence length="364" mass="43208">MKMYFVTTGGGLGNQIMSYALWLYLKKSGCRTILYLRVNHLSKIFNVKGGLIKKPYFNFFIFVIKQWGNYIRVFNRFFHRRKVVEYSSLLGINVIDYPEWMDYKFINRILPELRQNLSFPEDDNDNNKRIINMMRESDSVSIHVRRGDYQNSVHWRVILGDICDKKYYEDAIEKVYSLLSKPVFFIFSDDIEWVKSNLNLDHPVFVDWNQGENSFRDIQLMSYCKVNIIANSTFSLCASWLNVNTNPIRIVPSKWLNSYFDNLLIKYIPSDWIIINNKKPTISIITSSILSECSIKDILKQRYSDFELILNDSGEVKIFDGRIKNGEINGRYIYNYTQSDSLKFRNRNYLWNWLSKIYADELYG</sequence>
<accession>A0A414G545</accession>
<dbReference type="GO" id="GO:0016020">
    <property type="term" value="C:membrane"/>
    <property type="evidence" value="ECO:0007669"/>
    <property type="project" value="InterPro"/>
</dbReference>
<name>A0A414G545_9BACE</name>
<dbReference type="EMBL" id="JAIWWW010000024">
    <property type="protein sequence ID" value="MCA4523561.1"/>
    <property type="molecule type" value="Genomic_DNA"/>
</dbReference>
<evidence type="ECO:0000256" key="1">
    <source>
        <dbReference type="ARBA" id="ARBA00022676"/>
    </source>
</evidence>
<proteinExistence type="predicted"/>
<organism evidence="4 5">
    <name type="scientific">Bacteroides xylanisolvens</name>
    <dbReference type="NCBI Taxonomy" id="371601"/>
    <lineage>
        <taxon>Bacteria</taxon>
        <taxon>Pseudomonadati</taxon>
        <taxon>Bacteroidota</taxon>
        <taxon>Bacteroidia</taxon>
        <taxon>Bacteroidales</taxon>
        <taxon>Bacteroidaceae</taxon>
        <taxon>Bacteroides</taxon>
    </lineage>
</organism>
<dbReference type="RefSeq" id="WP_081357953.1">
    <property type="nucleotide sequence ID" value="NZ_CP072212.1"/>
</dbReference>
<dbReference type="GO" id="GO:0005975">
    <property type="term" value="P:carbohydrate metabolic process"/>
    <property type="evidence" value="ECO:0007669"/>
    <property type="project" value="InterPro"/>
</dbReference>
<dbReference type="PANTHER" id="PTHR11927:SF9">
    <property type="entry name" value="L-FUCOSYLTRANSFERASE"/>
    <property type="match status" value="1"/>
</dbReference>
<evidence type="ECO:0000313" key="5">
    <source>
        <dbReference type="Proteomes" id="UP000284495"/>
    </source>
</evidence>